<gene>
    <name evidence="2" type="ORF">HK44_026705</name>
</gene>
<evidence type="ECO:0000313" key="2">
    <source>
        <dbReference type="EMBL" id="EXF95219.1"/>
    </source>
</evidence>
<dbReference type="PANTHER" id="PTHR43792">
    <property type="entry name" value="GNAT FAMILY, PUTATIVE (AFU_ORTHOLOGUE AFUA_3G00765)-RELATED-RELATED"/>
    <property type="match status" value="1"/>
</dbReference>
<dbReference type="eggNOG" id="COG1670">
    <property type="taxonomic scope" value="Bacteria"/>
</dbReference>
<dbReference type="Pfam" id="PF13302">
    <property type="entry name" value="Acetyltransf_3"/>
    <property type="match status" value="1"/>
</dbReference>
<dbReference type="AlphaFoldDB" id="A0A010S3C0"/>
<dbReference type="InterPro" id="IPR016181">
    <property type="entry name" value="Acyl_CoA_acyltransferase"/>
</dbReference>
<dbReference type="EMBL" id="AFOY02000008">
    <property type="protein sequence ID" value="EXF95219.1"/>
    <property type="molecule type" value="Genomic_DNA"/>
</dbReference>
<dbReference type="RefSeq" id="WP_019691563.1">
    <property type="nucleotide sequence ID" value="NZ_AFOY02000008.1"/>
</dbReference>
<dbReference type="PATRIC" id="fig|1042209.11.peg.1906"/>
<comment type="caution">
    <text evidence="2">The sequence shown here is derived from an EMBL/GenBank/DDBJ whole genome shotgun (WGS) entry which is preliminary data.</text>
</comment>
<protein>
    <submittedName>
        <fullName evidence="2">GNAT family acetyltransferase</fullName>
    </submittedName>
</protein>
<dbReference type="SUPFAM" id="SSF55729">
    <property type="entry name" value="Acyl-CoA N-acyltransferases (Nat)"/>
    <property type="match status" value="1"/>
</dbReference>
<proteinExistence type="predicted"/>
<name>A0A010S3C0_PSEFL</name>
<dbReference type="GO" id="GO:0016747">
    <property type="term" value="F:acyltransferase activity, transferring groups other than amino-acyl groups"/>
    <property type="evidence" value="ECO:0007669"/>
    <property type="project" value="InterPro"/>
</dbReference>
<dbReference type="Gene3D" id="3.40.630.30">
    <property type="match status" value="1"/>
</dbReference>
<reference evidence="2 3" key="1">
    <citation type="journal article" date="2011" name="J. Bacteriol.">
        <title>Draft genome sequence of the polycyclic aromatic hydrocarbon-degrading, genetically engineered bioluminescent bioreporter Pseudomonas fluorescens HK44.</title>
        <authorList>
            <person name="Chauhan A."/>
            <person name="Layton A.C."/>
            <person name="Williams D.E."/>
            <person name="Smartt A.E."/>
            <person name="Ripp S."/>
            <person name="Karpinets T.V."/>
            <person name="Brown S.D."/>
            <person name="Sayler G.S."/>
        </authorList>
    </citation>
    <scope>NUCLEOTIDE SEQUENCE [LARGE SCALE GENOMIC DNA]</scope>
    <source>
        <strain evidence="2 3">HK44</strain>
    </source>
</reference>
<dbReference type="InterPro" id="IPR051531">
    <property type="entry name" value="N-acetyltransferase"/>
</dbReference>
<dbReference type="OrthoDB" id="9801656at2"/>
<dbReference type="InterPro" id="IPR000182">
    <property type="entry name" value="GNAT_dom"/>
</dbReference>
<dbReference type="Proteomes" id="UP000022611">
    <property type="component" value="Unassembled WGS sequence"/>
</dbReference>
<evidence type="ECO:0000259" key="1">
    <source>
        <dbReference type="PROSITE" id="PS51186"/>
    </source>
</evidence>
<feature type="domain" description="N-acetyltransferase" evidence="1">
    <location>
        <begin position="12"/>
        <end position="181"/>
    </location>
</feature>
<dbReference type="PANTHER" id="PTHR43792:SF1">
    <property type="entry name" value="N-ACETYLTRANSFERASE DOMAIN-CONTAINING PROTEIN"/>
    <property type="match status" value="1"/>
</dbReference>
<organism evidence="2 3">
    <name type="scientific">Pseudomonas fluorescens HK44</name>
    <dbReference type="NCBI Taxonomy" id="1042209"/>
    <lineage>
        <taxon>Bacteria</taxon>
        <taxon>Pseudomonadati</taxon>
        <taxon>Pseudomonadota</taxon>
        <taxon>Gammaproteobacteria</taxon>
        <taxon>Pseudomonadales</taxon>
        <taxon>Pseudomonadaceae</taxon>
        <taxon>Pseudomonas</taxon>
    </lineage>
</organism>
<dbReference type="PROSITE" id="PS51186">
    <property type="entry name" value="GNAT"/>
    <property type="match status" value="1"/>
</dbReference>
<evidence type="ECO:0000313" key="3">
    <source>
        <dbReference type="Proteomes" id="UP000022611"/>
    </source>
</evidence>
<sequence>MEPILQLESARLLMRQWRDEDLPAFAAMCADPQVMRYFPAPLSRLESAALIGRIRGHFAEHGYGLWALERKDTGAFIGFTGLAVVGFEASFTPATEIGWRLAREHWGLGYASEAAWTALRCGFDRLALDEVVAFTSEANLPSQKVMQAIGMHHDPAADFEHPKLAPDHPLRRHVLYRITREQWLQTLHG</sequence>
<keyword evidence="2" id="KW-0808">Transferase</keyword>
<accession>A0A010S3C0</accession>
<dbReference type="HOGENOM" id="CLU_013985_3_1_6"/>